<gene>
    <name evidence="1" type="ORF">GCM10011386_20760</name>
</gene>
<comment type="caution">
    <text evidence="1">The sequence shown here is derived from an EMBL/GenBank/DDBJ whole genome shotgun (WGS) entry which is preliminary data.</text>
</comment>
<evidence type="ECO:0000313" key="1">
    <source>
        <dbReference type="EMBL" id="GGC28595.1"/>
    </source>
</evidence>
<protein>
    <submittedName>
        <fullName evidence="1">Uncharacterized protein</fullName>
    </submittedName>
</protein>
<organism evidence="1 2">
    <name type="scientific">Parapedobacter defluvii</name>
    <dbReference type="NCBI Taxonomy" id="2045106"/>
    <lineage>
        <taxon>Bacteria</taxon>
        <taxon>Pseudomonadati</taxon>
        <taxon>Bacteroidota</taxon>
        <taxon>Sphingobacteriia</taxon>
        <taxon>Sphingobacteriales</taxon>
        <taxon>Sphingobacteriaceae</taxon>
        <taxon>Parapedobacter</taxon>
    </lineage>
</organism>
<keyword evidence="2" id="KW-1185">Reference proteome</keyword>
<dbReference type="RefSeq" id="WP_188750342.1">
    <property type="nucleotide sequence ID" value="NZ_BMIK01000006.1"/>
</dbReference>
<sequence>MLLDRLVVFLNDESMQFSYILDNRRIEIQIDGKDWAPIIISEMSDELYVVSWGEVEYQFKNKEKAYQYVFRLCKYINESLQNV</sequence>
<evidence type="ECO:0000313" key="2">
    <source>
        <dbReference type="Proteomes" id="UP000597338"/>
    </source>
</evidence>
<reference evidence="2" key="1">
    <citation type="journal article" date="2019" name="Int. J. Syst. Evol. Microbiol.">
        <title>The Global Catalogue of Microorganisms (GCM) 10K type strain sequencing project: providing services to taxonomists for standard genome sequencing and annotation.</title>
        <authorList>
            <consortium name="The Broad Institute Genomics Platform"/>
            <consortium name="The Broad Institute Genome Sequencing Center for Infectious Disease"/>
            <person name="Wu L."/>
            <person name="Ma J."/>
        </authorList>
    </citation>
    <scope>NUCLEOTIDE SEQUENCE [LARGE SCALE GENOMIC DNA]</scope>
    <source>
        <strain evidence="2">CGMCC 1.15342</strain>
    </source>
</reference>
<dbReference type="EMBL" id="BMIK01000006">
    <property type="protein sequence ID" value="GGC28595.1"/>
    <property type="molecule type" value="Genomic_DNA"/>
</dbReference>
<dbReference type="Proteomes" id="UP000597338">
    <property type="component" value="Unassembled WGS sequence"/>
</dbReference>
<name>A0ABQ1LU35_9SPHI</name>
<accession>A0ABQ1LU35</accession>
<proteinExistence type="predicted"/>